<reference evidence="1 2" key="2">
    <citation type="submission" date="2019-04" db="EMBL/GenBank/DDBJ databases">
        <title>The genome sequence of big-headed turtle.</title>
        <authorList>
            <person name="Gong S."/>
        </authorList>
    </citation>
    <scope>NUCLEOTIDE SEQUENCE [LARGE SCALE GENOMIC DNA]</scope>
    <source>
        <strain evidence="1">DO16091913</strain>
        <tissue evidence="1">Muscle</tissue>
    </source>
</reference>
<dbReference type="Proteomes" id="UP000297703">
    <property type="component" value="Unassembled WGS sequence"/>
</dbReference>
<dbReference type="EMBL" id="QXTE01000019">
    <property type="protein sequence ID" value="TFK12720.1"/>
    <property type="molecule type" value="Genomic_DNA"/>
</dbReference>
<gene>
    <name evidence="1" type="ORF">DR999_PMT03877</name>
</gene>
<comment type="caution">
    <text evidence="1">The sequence shown here is derived from an EMBL/GenBank/DDBJ whole genome shotgun (WGS) entry which is preliminary data.</text>
</comment>
<proteinExistence type="predicted"/>
<accession>A0A4D9F3H7</accession>
<sequence>MILTTLACHVTQQYNQFLQEACCTYSQITTAVCAVNCWSLCQECHKDRLCIHTDSGVWADTLFRKREWRAAWRELQFRILIYNHSMKSWSVQCTTKQGLTDVI</sequence>
<reference evidence="1 2" key="1">
    <citation type="submission" date="2019-04" db="EMBL/GenBank/DDBJ databases">
        <title>Draft genome of the big-headed turtle Platysternon megacephalum.</title>
        <authorList>
            <person name="Gong S."/>
        </authorList>
    </citation>
    <scope>NUCLEOTIDE SEQUENCE [LARGE SCALE GENOMIC DNA]</scope>
    <source>
        <strain evidence="1">DO16091913</strain>
        <tissue evidence="1">Muscle</tissue>
    </source>
</reference>
<dbReference type="AlphaFoldDB" id="A0A4D9F3H7"/>
<keyword evidence="2" id="KW-1185">Reference proteome</keyword>
<protein>
    <submittedName>
        <fullName evidence="1">Actin-binding Rho-activating protein</fullName>
    </submittedName>
</protein>
<name>A0A4D9F3H7_9SAUR</name>
<evidence type="ECO:0000313" key="2">
    <source>
        <dbReference type="Proteomes" id="UP000297703"/>
    </source>
</evidence>
<organism evidence="1 2">
    <name type="scientific">Platysternon megacephalum</name>
    <name type="common">big-headed turtle</name>
    <dbReference type="NCBI Taxonomy" id="55544"/>
    <lineage>
        <taxon>Eukaryota</taxon>
        <taxon>Metazoa</taxon>
        <taxon>Chordata</taxon>
        <taxon>Craniata</taxon>
        <taxon>Vertebrata</taxon>
        <taxon>Euteleostomi</taxon>
        <taxon>Archelosauria</taxon>
        <taxon>Testudinata</taxon>
        <taxon>Testudines</taxon>
        <taxon>Cryptodira</taxon>
        <taxon>Durocryptodira</taxon>
        <taxon>Testudinoidea</taxon>
        <taxon>Platysternidae</taxon>
        <taxon>Platysternon</taxon>
    </lineage>
</organism>
<evidence type="ECO:0000313" key="1">
    <source>
        <dbReference type="EMBL" id="TFK12720.1"/>
    </source>
</evidence>